<comment type="caution">
    <text evidence="3">The sequence shown here is derived from an EMBL/GenBank/DDBJ whole genome shotgun (WGS) entry which is preliminary data.</text>
</comment>
<keyword evidence="2" id="KW-0472">Membrane</keyword>
<protein>
    <submittedName>
        <fullName evidence="3">Uncharacterized protein</fullName>
    </submittedName>
</protein>
<evidence type="ECO:0000313" key="3">
    <source>
        <dbReference type="EMBL" id="CAD6204736.1"/>
    </source>
</evidence>
<evidence type="ECO:0000313" key="4">
    <source>
        <dbReference type="Proteomes" id="UP000604825"/>
    </source>
</evidence>
<reference evidence="3" key="1">
    <citation type="submission" date="2020-10" db="EMBL/GenBank/DDBJ databases">
        <authorList>
            <person name="Han B."/>
            <person name="Lu T."/>
            <person name="Zhao Q."/>
            <person name="Huang X."/>
            <person name="Zhao Y."/>
        </authorList>
    </citation>
    <scope>NUCLEOTIDE SEQUENCE</scope>
</reference>
<dbReference type="Proteomes" id="UP000604825">
    <property type="component" value="Unassembled WGS sequence"/>
</dbReference>
<evidence type="ECO:0000256" key="2">
    <source>
        <dbReference type="SAM" id="Phobius"/>
    </source>
</evidence>
<keyword evidence="2" id="KW-1133">Transmembrane helix</keyword>
<sequence>MDLDGGGGGGGATAGTAGEKAAATTEKTPSSCGWRPLTLRARRRLRRLSSGSTDEGSWWLGAKVVMDLSEQAFSMRMTFFWSFYVLKELSAFILIQLLFSCAIFFFVSVQCHALTGSCMN</sequence>
<proteinExistence type="predicted"/>
<keyword evidence="4" id="KW-1185">Reference proteome</keyword>
<keyword evidence="2" id="KW-0812">Transmembrane</keyword>
<feature type="compositionally biased region" description="Gly residues" evidence="1">
    <location>
        <begin position="1"/>
        <end position="13"/>
    </location>
</feature>
<name>A0A811MHA8_9POAL</name>
<evidence type="ECO:0000256" key="1">
    <source>
        <dbReference type="SAM" id="MobiDB-lite"/>
    </source>
</evidence>
<feature type="compositionally biased region" description="Low complexity" evidence="1">
    <location>
        <begin position="14"/>
        <end position="28"/>
    </location>
</feature>
<dbReference type="EMBL" id="CAJGYO010000001">
    <property type="protein sequence ID" value="CAD6204736.1"/>
    <property type="molecule type" value="Genomic_DNA"/>
</dbReference>
<accession>A0A811MHA8</accession>
<feature type="region of interest" description="Disordered" evidence="1">
    <location>
        <begin position="1"/>
        <end position="32"/>
    </location>
</feature>
<feature type="transmembrane region" description="Helical" evidence="2">
    <location>
        <begin position="89"/>
        <end position="109"/>
    </location>
</feature>
<organism evidence="3 4">
    <name type="scientific">Miscanthus lutarioriparius</name>
    <dbReference type="NCBI Taxonomy" id="422564"/>
    <lineage>
        <taxon>Eukaryota</taxon>
        <taxon>Viridiplantae</taxon>
        <taxon>Streptophyta</taxon>
        <taxon>Embryophyta</taxon>
        <taxon>Tracheophyta</taxon>
        <taxon>Spermatophyta</taxon>
        <taxon>Magnoliopsida</taxon>
        <taxon>Liliopsida</taxon>
        <taxon>Poales</taxon>
        <taxon>Poaceae</taxon>
        <taxon>PACMAD clade</taxon>
        <taxon>Panicoideae</taxon>
        <taxon>Andropogonodae</taxon>
        <taxon>Andropogoneae</taxon>
        <taxon>Saccharinae</taxon>
        <taxon>Miscanthus</taxon>
    </lineage>
</organism>
<dbReference type="AlphaFoldDB" id="A0A811MHA8"/>
<gene>
    <name evidence="3" type="ORF">NCGR_LOCUS2729</name>
</gene>